<accession>A0AA48K9G1</accession>
<feature type="compositionally biased region" description="Basic residues" evidence="1">
    <location>
        <begin position="28"/>
        <end position="37"/>
    </location>
</feature>
<organism evidence="2 3">
    <name type="scientific">Mesoterricola silvestris</name>
    <dbReference type="NCBI Taxonomy" id="2927979"/>
    <lineage>
        <taxon>Bacteria</taxon>
        <taxon>Pseudomonadati</taxon>
        <taxon>Acidobacteriota</taxon>
        <taxon>Holophagae</taxon>
        <taxon>Holophagales</taxon>
        <taxon>Holophagaceae</taxon>
        <taxon>Mesoterricola</taxon>
    </lineage>
</organism>
<dbReference type="AlphaFoldDB" id="A0AA48K9G1"/>
<dbReference type="KEGG" id="msil:METEAL_31430"/>
<proteinExistence type="predicted"/>
<evidence type="ECO:0000313" key="2">
    <source>
        <dbReference type="EMBL" id="BDU73969.1"/>
    </source>
</evidence>
<dbReference type="EMBL" id="AP027080">
    <property type="protein sequence ID" value="BDU73969.1"/>
    <property type="molecule type" value="Genomic_DNA"/>
</dbReference>
<feature type="region of interest" description="Disordered" evidence="1">
    <location>
        <begin position="1"/>
        <end position="117"/>
    </location>
</feature>
<name>A0AA48K9G1_9BACT</name>
<reference evidence="3" key="1">
    <citation type="journal article" date="2023" name="Int. J. Syst. Evol. Microbiol.">
        <title>Mesoterricola silvestris gen. nov., sp. nov., Mesoterricola sediminis sp. nov., Geothrix oryzae sp. nov., Geothrix edaphica sp. nov., Geothrix rubra sp. nov., and Geothrix limicola sp. nov., six novel members of Acidobacteriota isolated from soils.</title>
        <authorList>
            <person name="Itoh H."/>
            <person name="Sugisawa Y."/>
            <person name="Mise K."/>
            <person name="Xu Z."/>
            <person name="Kuniyasu M."/>
            <person name="Ushijima N."/>
            <person name="Kawano K."/>
            <person name="Kobayashi E."/>
            <person name="Shiratori Y."/>
            <person name="Masuda Y."/>
            <person name="Senoo K."/>
        </authorList>
    </citation>
    <scope>NUCLEOTIDE SEQUENCE [LARGE SCALE GENOMIC DNA]</scope>
    <source>
        <strain evidence="3">W79</strain>
    </source>
</reference>
<sequence length="215" mass="21125">MRGRGGAGGRGGGRGGRGRRAGLGGGLTRRRGGRLRGRGAAQEAEELHQGLQPGGGLGLGEAGLEELGLPLEEGGQDGGGGGGLGLEGLEAEGSAVGGGHPHQEPGSVGEGEIALGGEGLAGGQRELEAGAGSALEQQVHVLAQEGVEDRLGGRGEFGQGLGGLDGVQEGGDGALDGVHGPAPQIWKCLRRIPAMSCRGATWSTQPFSKAARGMP</sequence>
<gene>
    <name evidence="2" type="ORF">METEAL_31430</name>
</gene>
<feature type="compositionally biased region" description="Gly residues" evidence="1">
    <location>
        <begin position="76"/>
        <end position="86"/>
    </location>
</feature>
<feature type="compositionally biased region" description="Gly residues" evidence="1">
    <location>
        <begin position="52"/>
        <end position="61"/>
    </location>
</feature>
<dbReference type="Proteomes" id="UP001238179">
    <property type="component" value="Chromosome"/>
</dbReference>
<evidence type="ECO:0000313" key="3">
    <source>
        <dbReference type="Proteomes" id="UP001238179"/>
    </source>
</evidence>
<feature type="compositionally biased region" description="Gly residues" evidence="1">
    <location>
        <begin position="1"/>
        <end position="27"/>
    </location>
</feature>
<evidence type="ECO:0000256" key="1">
    <source>
        <dbReference type="SAM" id="MobiDB-lite"/>
    </source>
</evidence>
<protein>
    <submittedName>
        <fullName evidence="2">Uncharacterized protein</fullName>
    </submittedName>
</protein>
<keyword evidence="3" id="KW-1185">Reference proteome</keyword>